<dbReference type="EMBL" id="FOUZ01000005">
    <property type="protein sequence ID" value="SFM97607.1"/>
    <property type="molecule type" value="Genomic_DNA"/>
</dbReference>
<keyword evidence="1" id="KW-0812">Transmembrane</keyword>
<name>A0A1I4V8T5_9FLAO</name>
<accession>A0A1I4V8T5</accession>
<feature type="transmembrane region" description="Helical" evidence="1">
    <location>
        <begin position="20"/>
        <end position="43"/>
    </location>
</feature>
<evidence type="ECO:0000313" key="3">
    <source>
        <dbReference type="Proteomes" id="UP000199149"/>
    </source>
</evidence>
<evidence type="ECO:0008006" key="4">
    <source>
        <dbReference type="Google" id="ProtNLM"/>
    </source>
</evidence>
<keyword evidence="1" id="KW-0472">Membrane</keyword>
<keyword evidence="1" id="KW-1133">Transmembrane helix</keyword>
<organism evidence="2 3">
    <name type="scientific">Algoriella xinjiangensis</name>
    <dbReference type="NCBI Taxonomy" id="684065"/>
    <lineage>
        <taxon>Bacteria</taxon>
        <taxon>Pseudomonadati</taxon>
        <taxon>Bacteroidota</taxon>
        <taxon>Flavobacteriia</taxon>
        <taxon>Flavobacteriales</taxon>
        <taxon>Weeksellaceae</taxon>
        <taxon>Algoriella</taxon>
    </lineage>
</organism>
<evidence type="ECO:0000256" key="1">
    <source>
        <dbReference type="SAM" id="Phobius"/>
    </source>
</evidence>
<evidence type="ECO:0000313" key="2">
    <source>
        <dbReference type="EMBL" id="SFM97607.1"/>
    </source>
</evidence>
<reference evidence="3" key="1">
    <citation type="submission" date="2016-10" db="EMBL/GenBank/DDBJ databases">
        <authorList>
            <person name="Varghese N."/>
            <person name="Submissions S."/>
        </authorList>
    </citation>
    <scope>NUCLEOTIDE SEQUENCE [LARGE SCALE GENOMIC DNA]</scope>
    <source>
        <strain evidence="3">XJ109</strain>
    </source>
</reference>
<protein>
    <recommendedName>
        <fullName evidence="4">5-bromo-4-chloroindolyl phosphate hydrolysis protein</fullName>
    </recommendedName>
</protein>
<proteinExistence type="predicted"/>
<feature type="transmembrane region" description="Helical" evidence="1">
    <location>
        <begin position="78"/>
        <end position="97"/>
    </location>
</feature>
<gene>
    <name evidence="2" type="ORF">SAMN05421738_1054</name>
</gene>
<dbReference type="Proteomes" id="UP000199149">
    <property type="component" value="Unassembled WGS sequence"/>
</dbReference>
<dbReference type="AlphaFoldDB" id="A0A1I4V8T5"/>
<dbReference type="OrthoDB" id="713022at2"/>
<sequence>MGWVTNRSKSWELKNMWGVFLTFLFSILVFSGLQSAFIIAMGFSVKKRSWIIFAIINYIITMLYFFLFLLLFKNINTFVQAAWFVFPFINCLFAAFISKEYLQRLDLQLLGKTLEWGKTYPYDKDIPESIEIKQLSEAEEFSIVLLKWQDKIDELSIKKDIDKMLTLIKVIGEKDNTESAKFFARHTNVVEKMLRQYDELENTNLDNEIIKKSKDKLTESIHLATKGFENELTLLFKSEILDVDAETEAYLQNLKNKNII</sequence>
<feature type="transmembrane region" description="Helical" evidence="1">
    <location>
        <begin position="50"/>
        <end position="72"/>
    </location>
</feature>
<dbReference type="STRING" id="684065.SAMN05421738_1054"/>
<dbReference type="RefSeq" id="WP_092907322.1">
    <property type="nucleotide sequence ID" value="NZ_FOUZ01000005.1"/>
</dbReference>
<keyword evidence="3" id="KW-1185">Reference proteome</keyword>